<evidence type="ECO:0000313" key="2">
    <source>
        <dbReference type="Proteomes" id="UP001596312"/>
    </source>
</evidence>
<reference evidence="1 2" key="1">
    <citation type="journal article" date="2019" name="Int. J. Syst. Evol. Microbiol.">
        <title>The Global Catalogue of Microorganisms (GCM) 10K type strain sequencing project: providing services to taxonomists for standard genome sequencing and annotation.</title>
        <authorList>
            <consortium name="The Broad Institute Genomics Platform"/>
            <consortium name="The Broad Institute Genome Sequencing Center for Infectious Disease"/>
            <person name="Wu L."/>
            <person name="Ma J."/>
        </authorList>
    </citation>
    <scope>NUCLEOTIDE SEQUENCE [LARGE SCALE GENOMIC DNA]</scope>
    <source>
        <strain evidence="1 2">CGMCC 1.3240</strain>
    </source>
</reference>
<name>A0ABD5V692_9EURY</name>
<dbReference type="EMBL" id="JBHSXQ010000006">
    <property type="protein sequence ID" value="MFC6906992.1"/>
    <property type="molecule type" value="Genomic_DNA"/>
</dbReference>
<protein>
    <submittedName>
        <fullName evidence="1">Uncharacterized protein</fullName>
    </submittedName>
</protein>
<evidence type="ECO:0000313" key="1">
    <source>
        <dbReference type="EMBL" id="MFC6906992.1"/>
    </source>
</evidence>
<comment type="caution">
    <text evidence="1">The sequence shown here is derived from an EMBL/GenBank/DDBJ whole genome shotgun (WGS) entry which is preliminary data.</text>
</comment>
<dbReference type="RefSeq" id="WP_340605572.1">
    <property type="nucleotide sequence ID" value="NZ_JBBMXV010000006.1"/>
</dbReference>
<keyword evidence="2" id="KW-1185">Reference proteome</keyword>
<dbReference type="Proteomes" id="UP001596312">
    <property type="component" value="Unassembled WGS sequence"/>
</dbReference>
<gene>
    <name evidence="1" type="ORF">ACFQGH_17515</name>
</gene>
<sequence>MKSILVELPEDQYEELKATKERNGFTWLGMLLHAQRCLYREQRE</sequence>
<accession>A0ABD5V692</accession>
<dbReference type="AlphaFoldDB" id="A0ABD5V692"/>
<proteinExistence type="predicted"/>
<organism evidence="1 2">
    <name type="scientific">Halalkalicoccus tibetensis</name>
    <dbReference type="NCBI Taxonomy" id="175632"/>
    <lineage>
        <taxon>Archaea</taxon>
        <taxon>Methanobacteriati</taxon>
        <taxon>Methanobacteriota</taxon>
        <taxon>Stenosarchaea group</taxon>
        <taxon>Halobacteria</taxon>
        <taxon>Halobacteriales</taxon>
        <taxon>Halococcaceae</taxon>
        <taxon>Halalkalicoccus</taxon>
    </lineage>
</organism>